<evidence type="ECO:0000256" key="1">
    <source>
        <dbReference type="NCBIfam" id="TIGR03162"/>
    </source>
</evidence>
<dbReference type="Gene3D" id="3.40.50.1240">
    <property type="entry name" value="Phosphoglycerate mutase-like"/>
    <property type="match status" value="1"/>
</dbReference>
<dbReference type="Pfam" id="PF00300">
    <property type="entry name" value="His_Phos_1"/>
    <property type="match status" value="1"/>
</dbReference>
<gene>
    <name evidence="2" type="primary">cobC</name>
    <name evidence="2" type="ORF">F4Y08_03725</name>
</gene>
<dbReference type="SMART" id="SM00855">
    <property type="entry name" value="PGAM"/>
    <property type="match status" value="1"/>
</dbReference>
<reference evidence="2" key="1">
    <citation type="submission" date="2019-09" db="EMBL/GenBank/DDBJ databases">
        <title>Characterisation of the sponge microbiome using genome-centric metagenomics.</title>
        <authorList>
            <person name="Engelberts J.P."/>
            <person name="Robbins S.J."/>
            <person name="De Goeij J.M."/>
            <person name="Aranda M."/>
            <person name="Bell S.C."/>
            <person name="Webster N.S."/>
        </authorList>
    </citation>
    <scope>NUCLEOTIDE SEQUENCE</scope>
    <source>
        <strain evidence="2">SB0662_bin_9</strain>
    </source>
</reference>
<comment type="caution">
    <text evidence="2">The sequence shown here is derived from an EMBL/GenBank/DDBJ whole genome shotgun (WGS) entry which is preliminary data.</text>
</comment>
<dbReference type="GO" id="GO:0043755">
    <property type="term" value="F:alpha-ribazole phosphatase activity"/>
    <property type="evidence" value="ECO:0007669"/>
    <property type="project" value="UniProtKB-UniRule"/>
</dbReference>
<dbReference type="SUPFAM" id="SSF53254">
    <property type="entry name" value="Phosphoglycerate mutase-like"/>
    <property type="match status" value="1"/>
</dbReference>
<dbReference type="InterPro" id="IPR013078">
    <property type="entry name" value="His_Pase_superF_clade-1"/>
</dbReference>
<proteinExistence type="predicted"/>
<protein>
    <recommendedName>
        <fullName evidence="1">Alpha-ribazole phosphatase</fullName>
        <ecNumber evidence="1">3.1.3.73</ecNumber>
    </recommendedName>
</protein>
<dbReference type="EMBL" id="VXPY01000020">
    <property type="protein sequence ID" value="MYD89437.1"/>
    <property type="molecule type" value="Genomic_DNA"/>
</dbReference>
<dbReference type="NCBIfam" id="TIGR03162">
    <property type="entry name" value="ribazole_cobC"/>
    <property type="match status" value="1"/>
</dbReference>
<dbReference type="EC" id="3.1.3.73" evidence="1"/>
<dbReference type="InterPro" id="IPR029033">
    <property type="entry name" value="His_PPase_superfam"/>
</dbReference>
<sequence length="183" mass="19958">MERTGFLSGGLDMALTLIRHTRPAVKPGICYGRTDLALAHTFAEEADAVLAQLEPAEALVSSPLSRCRVLAERIGSAFHLQPAYDRRLQEMDFGAWEGQDWNGIPRTELDAWAADFLYARPHGGESVHAFVARVHEVLAELRKDGVSRLVITHAGVIKASTVAKGADFSAFQTSVEYGGVLRI</sequence>
<organism evidence="2">
    <name type="scientific">Caldilineaceae bacterium SB0662_bin_9</name>
    <dbReference type="NCBI Taxonomy" id="2605258"/>
    <lineage>
        <taxon>Bacteria</taxon>
        <taxon>Bacillati</taxon>
        <taxon>Chloroflexota</taxon>
        <taxon>Caldilineae</taxon>
        <taxon>Caldilineales</taxon>
        <taxon>Caldilineaceae</taxon>
    </lineage>
</organism>
<dbReference type="GO" id="GO:0009236">
    <property type="term" value="P:cobalamin biosynthetic process"/>
    <property type="evidence" value="ECO:0007669"/>
    <property type="project" value="UniProtKB-UniRule"/>
</dbReference>
<evidence type="ECO:0000313" key="2">
    <source>
        <dbReference type="EMBL" id="MYD89437.1"/>
    </source>
</evidence>
<accession>A0A6B1DQE1</accession>
<dbReference type="AlphaFoldDB" id="A0A6B1DQE1"/>
<dbReference type="InterPro" id="IPR017578">
    <property type="entry name" value="Ribazole_CobC"/>
</dbReference>
<name>A0A6B1DQE1_9CHLR</name>